<comment type="caution">
    <text evidence="3">The sequence shown here is derived from an EMBL/GenBank/DDBJ whole genome shotgun (WGS) entry which is preliminary data.</text>
</comment>
<organism evidence="3 4">
    <name type="scientific">Nocardioides panacihumi</name>
    <dbReference type="NCBI Taxonomy" id="400774"/>
    <lineage>
        <taxon>Bacteria</taxon>
        <taxon>Bacillati</taxon>
        <taxon>Actinomycetota</taxon>
        <taxon>Actinomycetes</taxon>
        <taxon>Propionibacteriales</taxon>
        <taxon>Nocardioidaceae</taxon>
        <taxon>Nocardioides</taxon>
    </lineage>
</organism>
<dbReference type="Pfam" id="PF19291">
    <property type="entry name" value="TREH_N"/>
    <property type="match status" value="1"/>
</dbReference>
<protein>
    <submittedName>
        <fullName evidence="3">Glycoside hydrolase family 15 protein</fullName>
    </submittedName>
</protein>
<evidence type="ECO:0000259" key="1">
    <source>
        <dbReference type="Pfam" id="PF00723"/>
    </source>
</evidence>
<sequence>MLFPPHTLSEYALLADGERGALVGPRGDIAFMCAPRWHDDAVFSALLGGRGCYAVTPLDPRYVWGGYYEPDTLIWRSRWVTTDSVVESRDALAFPGGTGRLVLLRRVEAQWGEARVRVALECRAGFGEQPMNLRRHGDVWEGRTGSLRLRWSGAADARLEDGELVLDVTVSEGRHHDLVLELSEAALAADVPDADRAWAATERAWAGAVPRLGGSAAPGDARHSYAVLRGLTSSTGAMVAAATTALPERAEQGRNYDYRYAWIRDQCFAGQAAAVVGGHDLLDAAVRFVTERVHEDGARLLPAYTVTGERVPDERRLTLPGYPGAPTQVGNHAGEQFQLDAFGESLLLLASADRAGRLDADGWRAVETLVDAIEKRGDEPDGGIWELAERRWAHSRLMCAAGLRAVAGRRSGPVAPAWLELADALVDSVDRDCLHPDGRWQRAPDDPRVDAALLLPGIRGAVPPDDPRHVRTWRAVIADLADDGFVYRFRHGDAPLHRAEGAFVLSGFHLAQACLGQGQVDQALRWFERNRGALGPAGLFAEEYDVVQRQLRGNLPQAFAHAALMETAHELGRAGVGADGFDAEER</sequence>
<dbReference type="InterPro" id="IPR011613">
    <property type="entry name" value="GH15-like"/>
</dbReference>
<keyword evidence="4" id="KW-1185">Reference proteome</keyword>
<dbReference type="EMBL" id="BAAAPB010000008">
    <property type="protein sequence ID" value="GAA1977179.1"/>
    <property type="molecule type" value="Genomic_DNA"/>
</dbReference>
<dbReference type="InterPro" id="IPR012341">
    <property type="entry name" value="6hp_glycosidase-like_sf"/>
</dbReference>
<dbReference type="InterPro" id="IPR045582">
    <property type="entry name" value="Trehalase-like_N"/>
</dbReference>
<dbReference type="SUPFAM" id="SSF48208">
    <property type="entry name" value="Six-hairpin glycosidases"/>
    <property type="match status" value="1"/>
</dbReference>
<accession>A0ABN2RYC6</accession>
<dbReference type="Proteomes" id="UP001500571">
    <property type="component" value="Unassembled WGS sequence"/>
</dbReference>
<feature type="domain" description="Trehalase-like N-terminal" evidence="2">
    <location>
        <begin position="9"/>
        <end position="182"/>
    </location>
</feature>
<evidence type="ECO:0000313" key="4">
    <source>
        <dbReference type="Proteomes" id="UP001500571"/>
    </source>
</evidence>
<dbReference type="Gene3D" id="1.50.10.10">
    <property type="match status" value="1"/>
</dbReference>
<dbReference type="PANTHER" id="PTHR31616">
    <property type="entry name" value="TREHALASE"/>
    <property type="match status" value="1"/>
</dbReference>
<evidence type="ECO:0000313" key="3">
    <source>
        <dbReference type="EMBL" id="GAA1977179.1"/>
    </source>
</evidence>
<evidence type="ECO:0000259" key="2">
    <source>
        <dbReference type="Pfam" id="PF19291"/>
    </source>
</evidence>
<reference evidence="3 4" key="1">
    <citation type="journal article" date="2019" name="Int. J. Syst. Evol. Microbiol.">
        <title>The Global Catalogue of Microorganisms (GCM) 10K type strain sequencing project: providing services to taxonomists for standard genome sequencing and annotation.</title>
        <authorList>
            <consortium name="The Broad Institute Genomics Platform"/>
            <consortium name="The Broad Institute Genome Sequencing Center for Infectious Disease"/>
            <person name="Wu L."/>
            <person name="Ma J."/>
        </authorList>
    </citation>
    <scope>NUCLEOTIDE SEQUENCE [LARGE SCALE GENOMIC DNA]</scope>
    <source>
        <strain evidence="3 4">JCM 15309</strain>
    </source>
</reference>
<dbReference type="RefSeq" id="WP_344048523.1">
    <property type="nucleotide sequence ID" value="NZ_BAAAPB010000008.1"/>
</dbReference>
<dbReference type="GO" id="GO:0016787">
    <property type="term" value="F:hydrolase activity"/>
    <property type="evidence" value="ECO:0007669"/>
    <property type="project" value="UniProtKB-KW"/>
</dbReference>
<name>A0ABN2RYC6_9ACTN</name>
<feature type="domain" description="GH15-like" evidence="1">
    <location>
        <begin position="234"/>
        <end position="568"/>
    </location>
</feature>
<dbReference type="InterPro" id="IPR008928">
    <property type="entry name" value="6-hairpin_glycosidase_sf"/>
</dbReference>
<gene>
    <name evidence="3" type="ORF">GCM10009798_42990</name>
</gene>
<proteinExistence type="predicted"/>
<dbReference type="PANTHER" id="PTHR31616:SF10">
    <property type="entry name" value="TREHALASE"/>
    <property type="match status" value="1"/>
</dbReference>
<keyword evidence="3" id="KW-0378">Hydrolase</keyword>
<dbReference type="Pfam" id="PF00723">
    <property type="entry name" value="Glyco_hydro_15"/>
    <property type="match status" value="1"/>
</dbReference>